<organism evidence="1 2">
    <name type="scientific">Leeuwenhoekiella aestuarii</name>
    <dbReference type="NCBI Taxonomy" id="2249426"/>
    <lineage>
        <taxon>Bacteria</taxon>
        <taxon>Pseudomonadati</taxon>
        <taxon>Bacteroidota</taxon>
        <taxon>Flavobacteriia</taxon>
        <taxon>Flavobacteriales</taxon>
        <taxon>Flavobacteriaceae</taxon>
        <taxon>Leeuwenhoekiella</taxon>
    </lineage>
</organism>
<protein>
    <submittedName>
        <fullName evidence="1">Uncharacterized protein</fullName>
    </submittedName>
</protein>
<dbReference type="EMBL" id="QOVI01000004">
    <property type="protein sequence ID" value="RXG13985.1"/>
    <property type="molecule type" value="Genomic_DNA"/>
</dbReference>
<keyword evidence="2" id="KW-1185">Reference proteome</keyword>
<reference evidence="1 2" key="1">
    <citation type="submission" date="2018-07" db="EMBL/GenBank/DDBJ databases">
        <title>Leeuwenhoekiella genomics.</title>
        <authorList>
            <person name="Tahon G."/>
            <person name="Willems A."/>
        </authorList>
    </citation>
    <scope>NUCLEOTIDE SEQUENCE [LARGE SCALE GENOMIC DNA]</scope>
    <source>
        <strain evidence="1 2">R-50232</strain>
    </source>
</reference>
<comment type="caution">
    <text evidence="1">The sequence shown here is derived from an EMBL/GenBank/DDBJ whole genome shotgun (WGS) entry which is preliminary data.</text>
</comment>
<name>A0A4Q0NS91_9FLAO</name>
<evidence type="ECO:0000313" key="2">
    <source>
        <dbReference type="Proteomes" id="UP000289821"/>
    </source>
</evidence>
<proteinExistence type="predicted"/>
<dbReference type="Proteomes" id="UP000289821">
    <property type="component" value="Unassembled WGS sequence"/>
</dbReference>
<accession>A0A4Q0NS91</accession>
<dbReference type="AlphaFoldDB" id="A0A4Q0NS91"/>
<evidence type="ECO:0000313" key="1">
    <source>
        <dbReference type="EMBL" id="RXG13985.1"/>
    </source>
</evidence>
<dbReference type="OrthoDB" id="9875163at2"/>
<dbReference type="RefSeq" id="WP_128761410.1">
    <property type="nucleotide sequence ID" value="NZ_QOVI01000004.1"/>
</dbReference>
<sequence length="226" mass="26521">MKTIFKFENATVSHIIHKEMETLLKLQEETDYMLKAYEKYSSKPKKQQLVKLNVPEGLAIDLIYGALILFEKETFIDVSMLEFLEKTFDTFSSKIYNTDEPKQVIDNMYDSVFQSLPDLKENKPHYLNQFYEACAYLHKLSDITYFLTGDFNFNIPYDLLIVLSDIEASTILLNHLSTPKSYSTEFDKTFYKWTEILEEETKGEVIQKRFKEELNAHVEKLMPAAV</sequence>
<gene>
    <name evidence="1" type="ORF">DSM04_10489</name>
</gene>